<dbReference type="AlphaFoldDB" id="A0A3P1YSA5"/>
<accession>A0A3P1YSA5</accession>
<evidence type="ECO:0000256" key="1">
    <source>
        <dbReference type="ARBA" id="ARBA00008525"/>
    </source>
</evidence>
<comment type="similarity">
    <text evidence="1">Belongs to the UPF0167 family.</text>
</comment>
<dbReference type="InterPro" id="IPR005363">
    <property type="entry name" value="UPF0167"/>
</dbReference>
<evidence type="ECO:0000313" key="3">
    <source>
        <dbReference type="Proteomes" id="UP000279860"/>
    </source>
</evidence>
<dbReference type="EMBL" id="RQYN01000042">
    <property type="protein sequence ID" value="RRD72940.1"/>
    <property type="molecule type" value="Genomic_DNA"/>
</dbReference>
<sequence length="283" mass="32699">MNQYLQEYIKLKKNFEECDGNKASVVALYEFADKLAKCSEQEAKEVLVDVYRILGLMKSAFQLFSGFADLNDRKQHTKYLTLKKFSDSQGDRYPLPKPLTELELKEREAKLAKIPKFRYHPDPFATEAFEEGEAKTCPCCGKQSTIYYSTRPYCIENVDNLCPECISNGKAAEKYNALFIQDADWNGEPDREKEDELFHRTPGYISWQGEYWLSCCNDYCEYLGSVGTQELKAMDIAEEVLAEYEARNEYPDVADYLVKDGNLCGYLFRCLHCGKHHLWVDAD</sequence>
<organism evidence="2 3">
    <name type="scientific">Tannerella forsythia</name>
    <name type="common">Bacteroides forsythus</name>
    <dbReference type="NCBI Taxonomy" id="28112"/>
    <lineage>
        <taxon>Bacteria</taxon>
        <taxon>Pseudomonadati</taxon>
        <taxon>Bacteroidota</taxon>
        <taxon>Bacteroidia</taxon>
        <taxon>Bacteroidales</taxon>
        <taxon>Tannerellaceae</taxon>
        <taxon>Tannerella</taxon>
    </lineage>
</organism>
<reference evidence="2 3" key="1">
    <citation type="submission" date="2018-11" db="EMBL/GenBank/DDBJ databases">
        <title>Genomes From Bacteria Associated with the Canine Oral Cavity: a Test Case for Automated Genome-Based Taxonomic Assignment.</title>
        <authorList>
            <person name="Coil D.A."/>
            <person name="Jospin G."/>
            <person name="Darling A.E."/>
            <person name="Wallis C."/>
            <person name="Davis I.J."/>
            <person name="Harris S."/>
            <person name="Eisen J.A."/>
            <person name="Holcombe L.J."/>
            <person name="O'Flynn C."/>
        </authorList>
    </citation>
    <scope>NUCLEOTIDE SEQUENCE [LARGE SCALE GENOMIC DNA]</scope>
    <source>
        <strain evidence="2 3">OH1426_COT-023</strain>
    </source>
</reference>
<dbReference type="RefSeq" id="WP_124790512.1">
    <property type="nucleotide sequence ID" value="NZ_RQYN01000042.1"/>
</dbReference>
<protein>
    <submittedName>
        <fullName evidence="2">CbrC family protein</fullName>
    </submittedName>
</protein>
<gene>
    <name evidence="2" type="ORF">EII41_10205</name>
</gene>
<proteinExistence type="inferred from homology"/>
<comment type="caution">
    <text evidence="2">The sequence shown here is derived from an EMBL/GenBank/DDBJ whole genome shotgun (WGS) entry which is preliminary data.</text>
</comment>
<dbReference type="Pfam" id="PF03691">
    <property type="entry name" value="UPF0167"/>
    <property type="match status" value="1"/>
</dbReference>
<evidence type="ECO:0000313" key="2">
    <source>
        <dbReference type="EMBL" id="RRD72940.1"/>
    </source>
</evidence>
<name>A0A3P1YSA5_TANFO</name>
<dbReference type="Proteomes" id="UP000279860">
    <property type="component" value="Unassembled WGS sequence"/>
</dbReference>